<organism evidence="3">
    <name type="scientific">Selaginella moellendorffii</name>
    <name type="common">Spikemoss</name>
    <dbReference type="NCBI Taxonomy" id="88036"/>
    <lineage>
        <taxon>Eukaryota</taxon>
        <taxon>Viridiplantae</taxon>
        <taxon>Streptophyta</taxon>
        <taxon>Embryophyta</taxon>
        <taxon>Tracheophyta</taxon>
        <taxon>Lycopodiopsida</taxon>
        <taxon>Selaginellales</taxon>
        <taxon>Selaginellaceae</taxon>
        <taxon>Selaginella</taxon>
    </lineage>
</organism>
<feature type="region of interest" description="Disordered" evidence="1">
    <location>
        <begin position="161"/>
        <end position="253"/>
    </location>
</feature>
<evidence type="ECO:0000313" key="3">
    <source>
        <dbReference type="Proteomes" id="UP000001514"/>
    </source>
</evidence>
<reference evidence="2 3" key="1">
    <citation type="journal article" date="2011" name="Science">
        <title>The Selaginella genome identifies genetic changes associated with the evolution of vascular plants.</title>
        <authorList>
            <person name="Banks J.A."/>
            <person name="Nishiyama T."/>
            <person name="Hasebe M."/>
            <person name="Bowman J.L."/>
            <person name="Gribskov M."/>
            <person name="dePamphilis C."/>
            <person name="Albert V.A."/>
            <person name="Aono N."/>
            <person name="Aoyama T."/>
            <person name="Ambrose B.A."/>
            <person name="Ashton N.W."/>
            <person name="Axtell M.J."/>
            <person name="Barker E."/>
            <person name="Barker M.S."/>
            <person name="Bennetzen J.L."/>
            <person name="Bonawitz N.D."/>
            <person name="Chapple C."/>
            <person name="Cheng C."/>
            <person name="Correa L.G."/>
            <person name="Dacre M."/>
            <person name="DeBarry J."/>
            <person name="Dreyer I."/>
            <person name="Elias M."/>
            <person name="Engstrom E.M."/>
            <person name="Estelle M."/>
            <person name="Feng L."/>
            <person name="Finet C."/>
            <person name="Floyd S.K."/>
            <person name="Frommer W.B."/>
            <person name="Fujita T."/>
            <person name="Gramzow L."/>
            <person name="Gutensohn M."/>
            <person name="Harholt J."/>
            <person name="Hattori M."/>
            <person name="Heyl A."/>
            <person name="Hirai T."/>
            <person name="Hiwatashi Y."/>
            <person name="Ishikawa M."/>
            <person name="Iwata M."/>
            <person name="Karol K.G."/>
            <person name="Koehler B."/>
            <person name="Kolukisaoglu U."/>
            <person name="Kubo M."/>
            <person name="Kurata T."/>
            <person name="Lalonde S."/>
            <person name="Li K."/>
            <person name="Li Y."/>
            <person name="Litt A."/>
            <person name="Lyons E."/>
            <person name="Manning G."/>
            <person name="Maruyama T."/>
            <person name="Michael T.P."/>
            <person name="Mikami K."/>
            <person name="Miyazaki S."/>
            <person name="Morinaga S."/>
            <person name="Murata T."/>
            <person name="Mueller-Roeber B."/>
            <person name="Nelson D.R."/>
            <person name="Obara M."/>
            <person name="Oguri Y."/>
            <person name="Olmstead R.G."/>
            <person name="Onodera N."/>
            <person name="Petersen B.L."/>
            <person name="Pils B."/>
            <person name="Prigge M."/>
            <person name="Rensing S.A."/>
            <person name="Riano-Pachon D.M."/>
            <person name="Roberts A.W."/>
            <person name="Sato Y."/>
            <person name="Scheller H.V."/>
            <person name="Schulz B."/>
            <person name="Schulz C."/>
            <person name="Shakirov E.V."/>
            <person name="Shibagaki N."/>
            <person name="Shinohara N."/>
            <person name="Shippen D.E."/>
            <person name="Soerensen I."/>
            <person name="Sotooka R."/>
            <person name="Sugimoto N."/>
            <person name="Sugita M."/>
            <person name="Sumikawa N."/>
            <person name="Tanurdzic M."/>
            <person name="Theissen G."/>
            <person name="Ulvskov P."/>
            <person name="Wakazuki S."/>
            <person name="Weng J.K."/>
            <person name="Willats W.W."/>
            <person name="Wipf D."/>
            <person name="Wolf P.G."/>
            <person name="Yang L."/>
            <person name="Zimmer A.D."/>
            <person name="Zhu Q."/>
            <person name="Mitros T."/>
            <person name="Hellsten U."/>
            <person name="Loque D."/>
            <person name="Otillar R."/>
            <person name="Salamov A."/>
            <person name="Schmutz J."/>
            <person name="Shapiro H."/>
            <person name="Lindquist E."/>
            <person name="Lucas S."/>
            <person name="Rokhsar D."/>
            <person name="Grigoriev I.V."/>
        </authorList>
    </citation>
    <scope>NUCLEOTIDE SEQUENCE [LARGE SCALE GENOMIC DNA]</scope>
</reference>
<sequence>MDFAQLGIGIATRISATSFALPAIAKPLPLPLSLPPPPPQFGRFSEVCQDRGERLGWARLSMPPKKKGKRKKKKAPAFYTDIDDLLPFGVVRANELITTALGIQATVLGVKYKVKGDKDSGRLWVQYKCGYQCPLETQLEQHKRCSEGANVWKPVAELQEKQRKEDEVRAKVDDLNRKYRAGQEAKNKKKKTKPKKPKPPADATVPSPAAAAAPAATRASISKTPAATRVSISKTPAAPAKSAAAAAPSRSRK</sequence>
<dbReference type="HOGENOM" id="CLU_096249_0_0_1"/>
<dbReference type="KEGG" id="smo:SELMODRAFT_425309"/>
<gene>
    <name evidence="2" type="ORF">SELMODRAFT_425309</name>
</gene>
<dbReference type="AlphaFoldDB" id="D8SSP6"/>
<dbReference type="Proteomes" id="UP000001514">
    <property type="component" value="Unassembled WGS sequence"/>
</dbReference>
<feature type="compositionally biased region" description="Basic and acidic residues" evidence="1">
    <location>
        <begin position="161"/>
        <end position="186"/>
    </location>
</feature>
<proteinExistence type="predicted"/>
<evidence type="ECO:0000256" key="1">
    <source>
        <dbReference type="SAM" id="MobiDB-lite"/>
    </source>
</evidence>
<dbReference type="InParanoid" id="D8SSP6"/>
<feature type="compositionally biased region" description="Low complexity" evidence="1">
    <location>
        <begin position="236"/>
        <end position="253"/>
    </location>
</feature>
<dbReference type="EMBL" id="GL377638">
    <property type="protein sequence ID" value="EFJ12519.1"/>
    <property type="molecule type" value="Genomic_DNA"/>
</dbReference>
<keyword evidence="3" id="KW-1185">Reference proteome</keyword>
<evidence type="ECO:0000313" key="2">
    <source>
        <dbReference type="EMBL" id="EFJ12519.1"/>
    </source>
</evidence>
<protein>
    <submittedName>
        <fullName evidence="2">Uncharacterized protein</fullName>
    </submittedName>
</protein>
<feature type="compositionally biased region" description="Low complexity" evidence="1">
    <location>
        <begin position="201"/>
        <end position="219"/>
    </location>
</feature>
<dbReference type="Gramene" id="EFJ12519">
    <property type="protein sequence ID" value="EFJ12519"/>
    <property type="gene ID" value="SELMODRAFT_425309"/>
</dbReference>
<feature type="compositionally biased region" description="Polar residues" evidence="1">
    <location>
        <begin position="220"/>
        <end position="234"/>
    </location>
</feature>
<dbReference type="eggNOG" id="ENOG502SGR6">
    <property type="taxonomic scope" value="Eukaryota"/>
</dbReference>
<feature type="compositionally biased region" description="Basic residues" evidence="1">
    <location>
        <begin position="187"/>
        <end position="198"/>
    </location>
</feature>
<accession>D8SSP6</accession>
<name>D8SSP6_SELML</name>